<accession>A0A9Q0NG53</accession>
<feature type="region of interest" description="Disordered" evidence="1">
    <location>
        <begin position="35"/>
        <end position="72"/>
    </location>
</feature>
<dbReference type="AlphaFoldDB" id="A0A9Q0NG53"/>
<comment type="caution">
    <text evidence="2">The sequence shown here is derived from an EMBL/GenBank/DDBJ whole genome shotgun (WGS) entry which is preliminary data.</text>
</comment>
<proteinExistence type="predicted"/>
<evidence type="ECO:0000313" key="2">
    <source>
        <dbReference type="EMBL" id="KAJ6649483.1"/>
    </source>
</evidence>
<sequence>MRPDSHCMDSDNVISDLRHESLNQILKRNMEMVQRQATKPLTSNNRDEDNNNNNSCVVMNDLQSSSSGTIGKGGVEQQFEQMMDDDDTNNNCDIKAVSGP</sequence>
<organism evidence="2 3">
    <name type="scientific">Pseudolycoriella hygida</name>
    <dbReference type="NCBI Taxonomy" id="35572"/>
    <lineage>
        <taxon>Eukaryota</taxon>
        <taxon>Metazoa</taxon>
        <taxon>Ecdysozoa</taxon>
        <taxon>Arthropoda</taxon>
        <taxon>Hexapoda</taxon>
        <taxon>Insecta</taxon>
        <taxon>Pterygota</taxon>
        <taxon>Neoptera</taxon>
        <taxon>Endopterygota</taxon>
        <taxon>Diptera</taxon>
        <taxon>Nematocera</taxon>
        <taxon>Sciaroidea</taxon>
        <taxon>Sciaridae</taxon>
        <taxon>Pseudolycoriella</taxon>
    </lineage>
</organism>
<dbReference type="Proteomes" id="UP001151699">
    <property type="component" value="Chromosome A"/>
</dbReference>
<protein>
    <submittedName>
        <fullName evidence="2">Uncharacterized protein</fullName>
    </submittedName>
</protein>
<feature type="compositionally biased region" description="Polar residues" evidence="1">
    <location>
        <begin position="55"/>
        <end position="69"/>
    </location>
</feature>
<evidence type="ECO:0000313" key="3">
    <source>
        <dbReference type="Proteomes" id="UP001151699"/>
    </source>
</evidence>
<name>A0A9Q0NG53_9DIPT</name>
<gene>
    <name evidence="2" type="ORF">Bhyg_04719</name>
</gene>
<evidence type="ECO:0000256" key="1">
    <source>
        <dbReference type="SAM" id="MobiDB-lite"/>
    </source>
</evidence>
<dbReference type="EMBL" id="WJQU01000001">
    <property type="protein sequence ID" value="KAJ6649483.1"/>
    <property type="molecule type" value="Genomic_DNA"/>
</dbReference>
<reference evidence="2" key="1">
    <citation type="submission" date="2022-07" db="EMBL/GenBank/DDBJ databases">
        <authorList>
            <person name="Trinca V."/>
            <person name="Uliana J.V.C."/>
            <person name="Torres T.T."/>
            <person name="Ward R.J."/>
            <person name="Monesi N."/>
        </authorList>
    </citation>
    <scope>NUCLEOTIDE SEQUENCE</scope>
    <source>
        <strain evidence="2">HSMRA1968</strain>
        <tissue evidence="2">Whole embryos</tissue>
    </source>
</reference>
<keyword evidence="3" id="KW-1185">Reference proteome</keyword>